<organism evidence="12 13">
    <name type="scientific">Parendozoicomonas haliclonae</name>
    <dbReference type="NCBI Taxonomy" id="1960125"/>
    <lineage>
        <taxon>Bacteria</taxon>
        <taxon>Pseudomonadati</taxon>
        <taxon>Pseudomonadota</taxon>
        <taxon>Gammaproteobacteria</taxon>
        <taxon>Oceanospirillales</taxon>
        <taxon>Endozoicomonadaceae</taxon>
        <taxon>Parendozoicomonas</taxon>
    </lineage>
</organism>
<evidence type="ECO:0000256" key="5">
    <source>
        <dbReference type="ARBA" id="ARBA00022481"/>
    </source>
</evidence>
<keyword evidence="5" id="KW-0488">Methylation</keyword>
<keyword evidence="8 11" id="KW-1133">Transmembrane helix</keyword>
<keyword evidence="4" id="KW-1003">Cell membrane</keyword>
<dbReference type="GO" id="GO:0015628">
    <property type="term" value="P:protein secretion by the type II secretion system"/>
    <property type="evidence" value="ECO:0007669"/>
    <property type="project" value="InterPro"/>
</dbReference>
<dbReference type="PANTHER" id="PTHR39583">
    <property type="entry name" value="TYPE II SECRETION SYSTEM PROTEIN J-RELATED"/>
    <property type="match status" value="1"/>
</dbReference>
<proteinExistence type="inferred from homology"/>
<dbReference type="InterPro" id="IPR045584">
    <property type="entry name" value="Pilin-like"/>
</dbReference>
<feature type="transmembrane region" description="Helical" evidence="11">
    <location>
        <begin position="12"/>
        <end position="33"/>
    </location>
</feature>
<feature type="region of interest" description="Disordered" evidence="10">
    <location>
        <begin position="205"/>
        <end position="251"/>
    </location>
</feature>
<comment type="similarity">
    <text evidence="2">Belongs to the GSP J family.</text>
</comment>
<accession>A0A1X7AMR8</accession>
<dbReference type="NCBIfam" id="TIGR01711">
    <property type="entry name" value="gspJ"/>
    <property type="match status" value="1"/>
</dbReference>
<dbReference type="NCBIfam" id="TIGR02532">
    <property type="entry name" value="IV_pilin_GFxxxE"/>
    <property type="match status" value="1"/>
</dbReference>
<dbReference type="PROSITE" id="PS51257">
    <property type="entry name" value="PROKAR_LIPOPROTEIN"/>
    <property type="match status" value="1"/>
</dbReference>
<sequence length="251" mass="27685">MTSRGRGAGFTLLELLIAVAIFSLLATACYRLFKSVSRTHEVSSALWEQNGDIQRALLILNKDFAQLIPRPIRNEFGDKEASLVAASNGNVVMSKAGWRNFTGEKRSNLQRVGYRVDGGRLIRRYWNTMDRAPDTPYVEQVVLDNVQGFVLRFRDEKKRWQNSWPPSSDKQSERLLMLPSAVEYTIEHQRLGKVQQLVVGPGFVFKEQEAKPPAPGPQSGPQSGPDGRPAPPSGDETSSGDATIYPGGAGG</sequence>
<evidence type="ECO:0000256" key="3">
    <source>
        <dbReference type="ARBA" id="ARBA00021539"/>
    </source>
</evidence>
<evidence type="ECO:0000256" key="10">
    <source>
        <dbReference type="SAM" id="MobiDB-lite"/>
    </source>
</evidence>
<dbReference type="Pfam" id="PF11612">
    <property type="entry name" value="T2SSJ"/>
    <property type="match status" value="1"/>
</dbReference>
<dbReference type="Proteomes" id="UP000196573">
    <property type="component" value="Unassembled WGS sequence"/>
</dbReference>
<evidence type="ECO:0000256" key="4">
    <source>
        <dbReference type="ARBA" id="ARBA00022475"/>
    </source>
</evidence>
<dbReference type="AlphaFoldDB" id="A0A1X7AMR8"/>
<comment type="subcellular location">
    <subcellularLocation>
        <location evidence="1">Cell inner membrane</location>
        <topology evidence="1">Single-pass membrane protein</topology>
    </subcellularLocation>
</comment>
<dbReference type="InterPro" id="IPR010055">
    <property type="entry name" value="T2SS_protein-GspJ"/>
</dbReference>
<gene>
    <name evidence="12" type="primary">xcpW_3</name>
    <name evidence="12" type="ORF">EHSB41UT_03164</name>
</gene>
<dbReference type="InterPro" id="IPR051621">
    <property type="entry name" value="T2SS_protein_J"/>
</dbReference>
<dbReference type="PROSITE" id="PS00409">
    <property type="entry name" value="PROKAR_NTER_METHYL"/>
    <property type="match status" value="1"/>
</dbReference>
<evidence type="ECO:0000256" key="1">
    <source>
        <dbReference type="ARBA" id="ARBA00004377"/>
    </source>
</evidence>
<protein>
    <recommendedName>
        <fullName evidence="3">Type II secretion system protein J</fullName>
    </recommendedName>
</protein>
<dbReference type="Pfam" id="PF07963">
    <property type="entry name" value="N_methyl"/>
    <property type="match status" value="1"/>
</dbReference>
<dbReference type="GO" id="GO:0015627">
    <property type="term" value="C:type II protein secretion system complex"/>
    <property type="evidence" value="ECO:0007669"/>
    <property type="project" value="InterPro"/>
</dbReference>
<keyword evidence="13" id="KW-1185">Reference proteome</keyword>
<evidence type="ECO:0000256" key="7">
    <source>
        <dbReference type="ARBA" id="ARBA00022692"/>
    </source>
</evidence>
<dbReference type="RefSeq" id="WP_165767288.1">
    <property type="nucleotide sequence ID" value="NZ_CBCSCN010000007.1"/>
</dbReference>
<keyword evidence="7 11" id="KW-0812">Transmembrane</keyword>
<name>A0A1X7AMR8_9GAMM</name>
<dbReference type="Gene3D" id="2.10.70.20">
    <property type="entry name" value="gspk-gspi-gspj complex like domains"/>
    <property type="match status" value="1"/>
</dbReference>
<keyword evidence="9 11" id="KW-0472">Membrane</keyword>
<dbReference type="PANTHER" id="PTHR39583:SF2">
    <property type="entry name" value="TYPE II SECRETION SYSTEM PROTEIN J"/>
    <property type="match status" value="1"/>
</dbReference>
<dbReference type="EMBL" id="FWPT01000007">
    <property type="protein sequence ID" value="SMA49292.1"/>
    <property type="molecule type" value="Genomic_DNA"/>
</dbReference>
<evidence type="ECO:0000256" key="6">
    <source>
        <dbReference type="ARBA" id="ARBA00022519"/>
    </source>
</evidence>
<evidence type="ECO:0000256" key="2">
    <source>
        <dbReference type="ARBA" id="ARBA00011084"/>
    </source>
</evidence>
<evidence type="ECO:0000256" key="9">
    <source>
        <dbReference type="ARBA" id="ARBA00023136"/>
    </source>
</evidence>
<dbReference type="Gene3D" id="3.10.610.10">
    <property type="entry name" value="GSPII I/J protein-like"/>
    <property type="match status" value="1"/>
</dbReference>
<evidence type="ECO:0000256" key="8">
    <source>
        <dbReference type="ARBA" id="ARBA00022989"/>
    </source>
</evidence>
<evidence type="ECO:0000313" key="13">
    <source>
        <dbReference type="Proteomes" id="UP000196573"/>
    </source>
</evidence>
<dbReference type="InterPro" id="IPR012902">
    <property type="entry name" value="N_methyl_site"/>
</dbReference>
<dbReference type="SUPFAM" id="SSF54523">
    <property type="entry name" value="Pili subunits"/>
    <property type="match status" value="1"/>
</dbReference>
<reference evidence="12 13" key="1">
    <citation type="submission" date="2017-03" db="EMBL/GenBank/DDBJ databases">
        <authorList>
            <person name="Afonso C.L."/>
            <person name="Miller P.J."/>
            <person name="Scott M.A."/>
            <person name="Spackman E."/>
            <person name="Goraichik I."/>
            <person name="Dimitrov K.M."/>
            <person name="Suarez D.L."/>
            <person name="Swayne D.E."/>
        </authorList>
    </citation>
    <scope>NUCLEOTIDE SEQUENCE [LARGE SCALE GENOMIC DNA]</scope>
    <source>
        <strain evidence="12">SB41UT1</strain>
    </source>
</reference>
<evidence type="ECO:0000256" key="11">
    <source>
        <dbReference type="SAM" id="Phobius"/>
    </source>
</evidence>
<keyword evidence="6" id="KW-0997">Cell inner membrane</keyword>
<evidence type="ECO:0000313" key="12">
    <source>
        <dbReference type="EMBL" id="SMA49292.1"/>
    </source>
</evidence>
<dbReference type="GO" id="GO:0005886">
    <property type="term" value="C:plasma membrane"/>
    <property type="evidence" value="ECO:0007669"/>
    <property type="project" value="UniProtKB-SubCell"/>
</dbReference>